<dbReference type="InterPro" id="IPR037151">
    <property type="entry name" value="AlkB-like_sf"/>
</dbReference>
<dbReference type="InterPro" id="IPR032862">
    <property type="entry name" value="ALKBH6"/>
</dbReference>
<evidence type="ECO:0000256" key="3">
    <source>
        <dbReference type="ARBA" id="ARBA00022964"/>
    </source>
</evidence>
<evidence type="ECO:0000313" key="7">
    <source>
        <dbReference type="Proteomes" id="UP001489902"/>
    </source>
</evidence>
<comment type="similarity">
    <text evidence="1">Belongs to the alkB family.</text>
</comment>
<keyword evidence="7" id="KW-1185">Reference proteome</keyword>
<evidence type="ECO:0000256" key="4">
    <source>
        <dbReference type="ARBA" id="ARBA00023002"/>
    </source>
</evidence>
<evidence type="ECO:0000256" key="2">
    <source>
        <dbReference type="ARBA" id="ARBA00022723"/>
    </source>
</evidence>
<keyword evidence="3" id="KW-0223">Dioxygenase</keyword>
<organism evidence="6 7">
    <name type="scientific">Fusarium acuminatum</name>
    <dbReference type="NCBI Taxonomy" id="5515"/>
    <lineage>
        <taxon>Eukaryota</taxon>
        <taxon>Fungi</taxon>
        <taxon>Dikarya</taxon>
        <taxon>Ascomycota</taxon>
        <taxon>Pezizomycotina</taxon>
        <taxon>Sordariomycetes</taxon>
        <taxon>Hypocreomycetidae</taxon>
        <taxon>Hypocreales</taxon>
        <taxon>Nectriaceae</taxon>
        <taxon>Fusarium</taxon>
        <taxon>Fusarium tricinctum species complex</taxon>
    </lineage>
</organism>
<dbReference type="Proteomes" id="UP001489902">
    <property type="component" value="Chromosome 3"/>
</dbReference>
<accession>A0ABZ2WX46</accession>
<dbReference type="EMBL" id="CP151262">
    <property type="protein sequence ID" value="WZH44905.1"/>
    <property type="molecule type" value="Genomic_DNA"/>
</dbReference>
<dbReference type="SUPFAM" id="SSF51197">
    <property type="entry name" value="Clavaminate synthase-like"/>
    <property type="match status" value="1"/>
</dbReference>
<name>A0ABZ2WX46_9HYPO</name>
<keyword evidence="2" id="KW-0479">Metal-binding</keyword>
<dbReference type="PANTHER" id="PTHR46030">
    <property type="entry name" value="ALPHA-KETOGLUTARATE-DEPENDENT DIOXYGENASE ALKB HOMOLOG 6"/>
    <property type="match status" value="1"/>
</dbReference>
<evidence type="ECO:0000313" key="6">
    <source>
        <dbReference type="EMBL" id="WZH44905.1"/>
    </source>
</evidence>
<keyword evidence="5" id="KW-0408">Iron</keyword>
<evidence type="ECO:0000256" key="5">
    <source>
        <dbReference type="ARBA" id="ARBA00023004"/>
    </source>
</evidence>
<gene>
    <name evidence="6" type="ORF">QYS62_005933</name>
</gene>
<proteinExistence type="inferred from homology"/>
<sequence>MTEATDSALPGVEKGILLPSSLEHARITTLPQTAYYIPNFITEEEEQMILGKTWPSDLVNNKLLDAPLPAWLQEPVISRLLSLQTQDSETGNVFDKSPHKKPNHVLINEYPPGIGIMPHKLSAHHVGRDGAAYWPVVCTVSLGASLCLNLHRSKDDGALDPEPAWRILQEPRSLLITTDQLYTDYLHGISDIEEDVDLTADTVANWDLLRSPDAYTSGRNIRQTRTSLTYRDVLQVSKAANKLGMFLKR</sequence>
<keyword evidence="4" id="KW-0560">Oxidoreductase</keyword>
<dbReference type="PANTHER" id="PTHR46030:SF1">
    <property type="entry name" value="ALPHA-KETOGLUTARATE-DEPENDENT DIOXYGENASE ALKB HOMOLOG 6"/>
    <property type="match status" value="1"/>
</dbReference>
<protein>
    <submittedName>
        <fullName evidence="6">Alkylated DNA repair alkB like 6</fullName>
    </submittedName>
</protein>
<evidence type="ECO:0000256" key="1">
    <source>
        <dbReference type="ARBA" id="ARBA00007879"/>
    </source>
</evidence>
<dbReference type="Gene3D" id="2.60.120.590">
    <property type="entry name" value="Alpha-ketoglutarate-dependent dioxygenase AlkB-like"/>
    <property type="match status" value="1"/>
</dbReference>
<reference evidence="6 7" key="1">
    <citation type="submission" date="2024-04" db="EMBL/GenBank/DDBJ databases">
        <title>Complete genome sequence of Fusarium acuminatum.</title>
        <authorList>
            <person name="Lan B."/>
        </authorList>
    </citation>
    <scope>NUCLEOTIDE SEQUENCE [LARGE SCALE GENOMIC DNA]</scope>
    <source>
        <strain evidence="6">1A</strain>
    </source>
</reference>